<dbReference type="Pfam" id="PF13546">
    <property type="entry name" value="DDE_5"/>
    <property type="match status" value="1"/>
</dbReference>
<evidence type="ECO:0000256" key="1">
    <source>
        <dbReference type="SAM" id="MobiDB-lite"/>
    </source>
</evidence>
<accession>A0ABT3ZW80</accession>
<dbReference type="InterPro" id="IPR038721">
    <property type="entry name" value="IS701-like_DDE_dom"/>
</dbReference>
<dbReference type="PANTHER" id="PTHR33627">
    <property type="entry name" value="TRANSPOSASE"/>
    <property type="match status" value="1"/>
</dbReference>
<evidence type="ECO:0000259" key="2">
    <source>
        <dbReference type="Pfam" id="PF13546"/>
    </source>
</evidence>
<dbReference type="RefSeq" id="WP_267542267.1">
    <property type="nucleotide sequence ID" value="NZ_JAPNKA010000001.1"/>
</dbReference>
<evidence type="ECO:0000313" key="3">
    <source>
        <dbReference type="EMBL" id="MCY1072967.1"/>
    </source>
</evidence>
<dbReference type="EMBL" id="JAPNKA010000001">
    <property type="protein sequence ID" value="MCY1072967.1"/>
    <property type="molecule type" value="Genomic_DNA"/>
</dbReference>
<protein>
    <submittedName>
        <fullName evidence="3">IS701 family transposase</fullName>
    </submittedName>
</protein>
<dbReference type="Proteomes" id="UP001207654">
    <property type="component" value="Unassembled WGS sequence"/>
</dbReference>
<dbReference type="InterPro" id="IPR039365">
    <property type="entry name" value="IS701-like"/>
</dbReference>
<dbReference type="PANTHER" id="PTHR33627:SF1">
    <property type="entry name" value="TRANSPOSASE"/>
    <property type="match status" value="1"/>
</dbReference>
<dbReference type="SUPFAM" id="SSF53098">
    <property type="entry name" value="Ribonuclease H-like"/>
    <property type="match status" value="1"/>
</dbReference>
<dbReference type="InterPro" id="IPR012337">
    <property type="entry name" value="RNaseH-like_sf"/>
</dbReference>
<comment type="caution">
    <text evidence="3">The sequence shown here is derived from an EMBL/GenBank/DDBJ whole genome shotgun (WGS) entry which is preliminary data.</text>
</comment>
<proteinExistence type="predicted"/>
<keyword evidence="4" id="KW-1185">Reference proteome</keyword>
<feature type="region of interest" description="Disordered" evidence="1">
    <location>
        <begin position="101"/>
        <end position="131"/>
    </location>
</feature>
<sequence>MPGGRQPASGGREKGSGCIAMRLYLPEEWPHSRKRRSVAGVPKEVRFLRKWEIALEQLDDSLAWGVRQHVTLADAGYGDAREFRDGLRARGLHYQVGVQGTHKVWPPGARPAQPPKEKGKNGRPRTRCEAQGVKPWSIEELALQVPQEDFHTVTWREGSRGEQSSRFAAVRVHSAERHVHGAAPGQEEWLLIEWPKAQKAPTKYYLSSLPGDTPLKQLVRLAKLRWRVERNYQEMEAEVGLDHFEGRSWRGFHHHATLCMMAHGFLAPRRALFSPEADTLDAAPGAPPSSAFDTAPYRPLSSLPA</sequence>
<dbReference type="NCBIfam" id="NF033540">
    <property type="entry name" value="transpos_IS701"/>
    <property type="match status" value="1"/>
</dbReference>
<feature type="domain" description="Transposase IS701-like DDE" evidence="2">
    <location>
        <begin position="18"/>
        <end position="161"/>
    </location>
</feature>
<evidence type="ECO:0000313" key="4">
    <source>
        <dbReference type="Proteomes" id="UP001207654"/>
    </source>
</evidence>
<name>A0ABT3ZW80_9BACT</name>
<reference evidence="3 4" key="1">
    <citation type="submission" date="2022-11" db="EMBL/GenBank/DDBJ databases">
        <title>Minimal conservation of predation-associated metabolite biosynthetic gene clusters underscores biosynthetic potential of Myxococcota including descriptions for ten novel species: Archangium lansinium sp. nov., Myxococcus landrumus sp. nov., Nannocystis bai.</title>
        <authorList>
            <person name="Ahearne A."/>
            <person name="Stevens C."/>
            <person name="Phillips K."/>
        </authorList>
    </citation>
    <scope>NUCLEOTIDE SEQUENCE [LARGE SCALE GENOMIC DNA]</scope>
    <source>
        <strain evidence="3 4">MIWBW</strain>
    </source>
</reference>
<feature type="region of interest" description="Disordered" evidence="1">
    <location>
        <begin position="278"/>
        <end position="305"/>
    </location>
</feature>
<gene>
    <name evidence="3" type="ORF">OV287_00595</name>
</gene>
<organism evidence="3 4">
    <name type="scientific">Archangium lansingense</name>
    <dbReference type="NCBI Taxonomy" id="2995310"/>
    <lineage>
        <taxon>Bacteria</taxon>
        <taxon>Pseudomonadati</taxon>
        <taxon>Myxococcota</taxon>
        <taxon>Myxococcia</taxon>
        <taxon>Myxococcales</taxon>
        <taxon>Cystobacterineae</taxon>
        <taxon>Archangiaceae</taxon>
        <taxon>Archangium</taxon>
    </lineage>
</organism>